<comment type="caution">
    <text evidence="1">The sequence shown here is derived from an EMBL/GenBank/DDBJ whole genome shotgun (WGS) entry which is preliminary data.</text>
</comment>
<gene>
    <name evidence="1" type="ORF">Q8X39_06785</name>
</gene>
<sequence length="304" mass="32588">MTTFIRPIDITSDVLADSTVGEVWPEWSAGGFASWVNYAAGTRVLRTGTRRVYECIVDVASATPPEDDAAHWLDIGPANRWAAFDRSVGTLTTAVGGMTFDFLPPACDSIALLDLQAARVEVDVYTDASAGELAYGRAIDLADRAGVSSWYDYLAVPIDLQSTVVLTDLPPLHGGRVTVRITAVSATSIAVGTCVLGTAVALGDTRTGASLGIVDYSRKKTDDYGVTDIVERPWSGRITVPVSMRREQVDAVSRALSLIRAKPVVWLIADDIDASVIYGFWTDWSITLSYPTHAEASITIQGLA</sequence>
<evidence type="ECO:0000313" key="2">
    <source>
        <dbReference type="Proteomes" id="UP001235760"/>
    </source>
</evidence>
<keyword evidence="2" id="KW-1185">Reference proteome</keyword>
<accession>A0ABT9G1L6</accession>
<name>A0ABT9G1L6_LEPDI</name>
<protein>
    <submittedName>
        <fullName evidence="1">Uncharacterized protein</fullName>
    </submittedName>
</protein>
<reference evidence="1 2" key="1">
    <citation type="submission" date="2023-08" db="EMBL/GenBank/DDBJ databases">
        <authorList>
            <person name="Roldan D.M."/>
            <person name="Menes R.J."/>
        </authorList>
    </citation>
    <scope>NUCLEOTIDE SEQUENCE [LARGE SCALE GENOMIC DNA]</scope>
    <source>
        <strain evidence="1 2">CCM 2812</strain>
    </source>
</reference>
<organism evidence="1 2">
    <name type="scientific">Leptothrix discophora</name>
    <dbReference type="NCBI Taxonomy" id="89"/>
    <lineage>
        <taxon>Bacteria</taxon>
        <taxon>Pseudomonadati</taxon>
        <taxon>Pseudomonadota</taxon>
        <taxon>Betaproteobacteria</taxon>
        <taxon>Burkholderiales</taxon>
        <taxon>Sphaerotilaceae</taxon>
        <taxon>Leptothrix</taxon>
    </lineage>
</organism>
<dbReference type="EMBL" id="JAUZEE010000003">
    <property type="protein sequence ID" value="MDP4300338.1"/>
    <property type="molecule type" value="Genomic_DNA"/>
</dbReference>
<dbReference type="Proteomes" id="UP001235760">
    <property type="component" value="Unassembled WGS sequence"/>
</dbReference>
<dbReference type="RefSeq" id="WP_305748899.1">
    <property type="nucleotide sequence ID" value="NZ_JAUZEE010000003.1"/>
</dbReference>
<evidence type="ECO:0000313" key="1">
    <source>
        <dbReference type="EMBL" id="MDP4300338.1"/>
    </source>
</evidence>
<proteinExistence type="predicted"/>